<proteinExistence type="predicted"/>
<dbReference type="GO" id="GO:0010124">
    <property type="term" value="P:phenylacetate catabolic process"/>
    <property type="evidence" value="ECO:0007669"/>
    <property type="project" value="InterPro"/>
</dbReference>
<dbReference type="InterPro" id="IPR052703">
    <property type="entry name" value="Aromatic_CoA_ox/epox"/>
</dbReference>
<dbReference type="Pfam" id="PF05138">
    <property type="entry name" value="PaaA_PaaC"/>
    <property type="match status" value="1"/>
</dbReference>
<dbReference type="InterPro" id="IPR012347">
    <property type="entry name" value="Ferritin-like"/>
</dbReference>
<dbReference type="PANTHER" id="PTHR30458">
    <property type="entry name" value="PHENYLACETIC ACID DEGRADATION PROTEIN PAA"/>
    <property type="match status" value="1"/>
</dbReference>
<name>A0A0W1RDS1_9EURY</name>
<sequence length="275" mass="31799">MSQFSGPSDLGDEERDALEALLFRMADDEYVAAERYIEWQIYAPTLESDLALANVAQDEYGHARLWYDLLQDLGYEEEELIWERPPEEWTHATLVELETESGDWADTMLRTYLYDTAEQLRMEAIVDSSYAPVCDRVGKVLAEESYHREHAQNWLDRLADEGDEESFARVQAALDRLFPHALTLFAPGPHEEDILEFGFRTETLSDLRTEWLEIVVPYLESLGLDVPEPDEVEPVRTTGRNGDHTDDWFDLYEDFTATYRQLDFDKPTTLRGEGA</sequence>
<accession>A0A0W1RDS1</accession>
<dbReference type="EMBL" id="LOPU01000011">
    <property type="protein sequence ID" value="KTG11261.1"/>
    <property type="molecule type" value="Genomic_DNA"/>
</dbReference>
<dbReference type="SUPFAM" id="SSF47240">
    <property type="entry name" value="Ferritin-like"/>
    <property type="match status" value="1"/>
</dbReference>
<dbReference type="Proteomes" id="UP000054387">
    <property type="component" value="Unassembled WGS sequence"/>
</dbReference>
<dbReference type="InterPro" id="IPR011882">
    <property type="entry name" value="PaaC"/>
</dbReference>
<organism evidence="1 2">
    <name type="scientific">Haloprofundus marisrubri</name>
    <dbReference type="NCBI Taxonomy" id="1514971"/>
    <lineage>
        <taxon>Archaea</taxon>
        <taxon>Methanobacteriati</taxon>
        <taxon>Methanobacteriota</taxon>
        <taxon>Stenosarchaea group</taxon>
        <taxon>Halobacteria</taxon>
        <taxon>Halobacteriales</taxon>
        <taxon>Haloferacaceae</taxon>
        <taxon>Haloprofundus</taxon>
    </lineage>
</organism>
<dbReference type="GO" id="GO:0005829">
    <property type="term" value="C:cytosol"/>
    <property type="evidence" value="ECO:0007669"/>
    <property type="project" value="TreeGrafter"/>
</dbReference>
<evidence type="ECO:0000313" key="1">
    <source>
        <dbReference type="EMBL" id="KTG11261.1"/>
    </source>
</evidence>
<dbReference type="PANTHER" id="PTHR30458:SF0">
    <property type="entry name" value="1,2-PHENYLACETYL-COA EPOXIDASE, SUBUNIT C"/>
    <property type="match status" value="1"/>
</dbReference>
<dbReference type="InterPro" id="IPR007814">
    <property type="entry name" value="PaaA_PaaC"/>
</dbReference>
<evidence type="ECO:0000313" key="2">
    <source>
        <dbReference type="Proteomes" id="UP000054387"/>
    </source>
</evidence>
<dbReference type="InterPro" id="IPR009078">
    <property type="entry name" value="Ferritin-like_SF"/>
</dbReference>
<dbReference type="NCBIfam" id="TIGR02158">
    <property type="entry name" value="PA_CoA_Oxy3"/>
    <property type="match status" value="1"/>
</dbReference>
<reference evidence="1 2" key="1">
    <citation type="submission" date="2015-12" db="EMBL/GenBank/DDBJ databases">
        <title>Haloprofundus marisrubri gen. nov., sp. nov., an extremely halophilic archaeon isolated from the Discovery deep brine-seawater interface in the Red Sea.</title>
        <authorList>
            <person name="Zhang G."/>
            <person name="Stingl U."/>
            <person name="Rashid M."/>
        </authorList>
    </citation>
    <scope>NUCLEOTIDE SEQUENCE [LARGE SCALE GENOMIC DNA]</scope>
    <source>
        <strain evidence="1 2">SB9</strain>
    </source>
</reference>
<keyword evidence="2" id="KW-1185">Reference proteome</keyword>
<protein>
    <submittedName>
        <fullName evidence="1">Phenylacetic acid degradation protein PaaC</fullName>
    </submittedName>
</protein>
<comment type="caution">
    <text evidence="1">The sequence shown here is derived from an EMBL/GenBank/DDBJ whole genome shotgun (WGS) entry which is preliminary data.</text>
</comment>
<gene>
    <name evidence="1" type="ORF">AUR64_04875</name>
</gene>
<dbReference type="Gene3D" id="1.20.1260.10">
    <property type="match status" value="1"/>
</dbReference>
<dbReference type="STRING" id="1514971.AUR64_04875"/>
<dbReference type="AlphaFoldDB" id="A0A0W1RDS1"/>